<keyword evidence="2" id="KW-1185">Reference proteome</keyword>
<sequence length="236" mass="25942">MVIHVRIRLSAGDGDTTPQRSNSIVNSARRLRSEEGINIIDSTGVFGYNGSNGGSDFTLQERIERNRLFETVKEIRCPRDVGVSQGTVRNLERSRLKLATTDLMQDFKGTFFDGSLFSGIDETKDQRLPIVAEDVTVNGMFVFGSIQVTFDTSKNVKEIERIEMMSVDAAEVLLDITERREESEDEEVTESRELECVAGTELEDRAGPESGSTLDVCATAAICAFVGAETTELLAG</sequence>
<protein>
    <submittedName>
        <fullName evidence="1">Uncharacterized protein</fullName>
    </submittedName>
</protein>
<name>A0A4S8L436_DENBC</name>
<accession>A0A4S8L436</accession>
<organism evidence="1 2">
    <name type="scientific">Dendrothele bispora (strain CBS 962.96)</name>
    <dbReference type="NCBI Taxonomy" id="1314807"/>
    <lineage>
        <taxon>Eukaryota</taxon>
        <taxon>Fungi</taxon>
        <taxon>Dikarya</taxon>
        <taxon>Basidiomycota</taxon>
        <taxon>Agaricomycotina</taxon>
        <taxon>Agaricomycetes</taxon>
        <taxon>Agaricomycetidae</taxon>
        <taxon>Agaricales</taxon>
        <taxon>Agaricales incertae sedis</taxon>
        <taxon>Dendrothele</taxon>
    </lineage>
</organism>
<reference evidence="1 2" key="1">
    <citation type="journal article" date="2019" name="Nat. Ecol. Evol.">
        <title>Megaphylogeny resolves global patterns of mushroom evolution.</title>
        <authorList>
            <person name="Varga T."/>
            <person name="Krizsan K."/>
            <person name="Foldi C."/>
            <person name="Dima B."/>
            <person name="Sanchez-Garcia M."/>
            <person name="Sanchez-Ramirez S."/>
            <person name="Szollosi G.J."/>
            <person name="Szarkandi J.G."/>
            <person name="Papp V."/>
            <person name="Albert L."/>
            <person name="Andreopoulos W."/>
            <person name="Angelini C."/>
            <person name="Antonin V."/>
            <person name="Barry K.W."/>
            <person name="Bougher N.L."/>
            <person name="Buchanan P."/>
            <person name="Buyck B."/>
            <person name="Bense V."/>
            <person name="Catcheside P."/>
            <person name="Chovatia M."/>
            <person name="Cooper J."/>
            <person name="Damon W."/>
            <person name="Desjardin D."/>
            <person name="Finy P."/>
            <person name="Geml J."/>
            <person name="Haridas S."/>
            <person name="Hughes K."/>
            <person name="Justo A."/>
            <person name="Karasinski D."/>
            <person name="Kautmanova I."/>
            <person name="Kiss B."/>
            <person name="Kocsube S."/>
            <person name="Kotiranta H."/>
            <person name="LaButti K.M."/>
            <person name="Lechner B.E."/>
            <person name="Liimatainen K."/>
            <person name="Lipzen A."/>
            <person name="Lukacs Z."/>
            <person name="Mihaltcheva S."/>
            <person name="Morgado L.N."/>
            <person name="Niskanen T."/>
            <person name="Noordeloos M.E."/>
            <person name="Ohm R.A."/>
            <person name="Ortiz-Santana B."/>
            <person name="Ovrebo C."/>
            <person name="Racz N."/>
            <person name="Riley R."/>
            <person name="Savchenko A."/>
            <person name="Shiryaev A."/>
            <person name="Soop K."/>
            <person name="Spirin V."/>
            <person name="Szebenyi C."/>
            <person name="Tomsovsky M."/>
            <person name="Tulloss R.E."/>
            <person name="Uehling J."/>
            <person name="Grigoriev I.V."/>
            <person name="Vagvolgyi C."/>
            <person name="Papp T."/>
            <person name="Martin F.M."/>
            <person name="Miettinen O."/>
            <person name="Hibbett D.S."/>
            <person name="Nagy L.G."/>
        </authorList>
    </citation>
    <scope>NUCLEOTIDE SEQUENCE [LARGE SCALE GENOMIC DNA]</scope>
    <source>
        <strain evidence="1 2">CBS 962.96</strain>
    </source>
</reference>
<evidence type="ECO:0000313" key="1">
    <source>
        <dbReference type="EMBL" id="THU83302.1"/>
    </source>
</evidence>
<proteinExistence type="predicted"/>
<dbReference type="EMBL" id="ML179672">
    <property type="protein sequence ID" value="THU83302.1"/>
    <property type="molecule type" value="Genomic_DNA"/>
</dbReference>
<evidence type="ECO:0000313" key="2">
    <source>
        <dbReference type="Proteomes" id="UP000297245"/>
    </source>
</evidence>
<gene>
    <name evidence="1" type="ORF">K435DRAFT_807628</name>
</gene>
<dbReference type="AlphaFoldDB" id="A0A4S8L436"/>
<dbReference type="Proteomes" id="UP000297245">
    <property type="component" value="Unassembled WGS sequence"/>
</dbReference>